<evidence type="ECO:0000259" key="6">
    <source>
        <dbReference type="Pfam" id="PF02826"/>
    </source>
</evidence>
<protein>
    <submittedName>
        <fullName evidence="7">D-isomer specific 2-hydroxyacid dehydrogenase</fullName>
    </submittedName>
</protein>
<evidence type="ECO:0000256" key="1">
    <source>
        <dbReference type="ARBA" id="ARBA00005854"/>
    </source>
</evidence>
<dbReference type="InterPro" id="IPR036291">
    <property type="entry name" value="NAD(P)-bd_dom_sf"/>
</dbReference>
<dbReference type="GO" id="GO:0051287">
    <property type="term" value="F:NAD binding"/>
    <property type="evidence" value="ECO:0007669"/>
    <property type="project" value="InterPro"/>
</dbReference>
<dbReference type="Proteomes" id="UP000294933">
    <property type="component" value="Unassembled WGS sequence"/>
</dbReference>
<organism evidence="7 8">
    <name type="scientific">Rickenella mellea</name>
    <dbReference type="NCBI Taxonomy" id="50990"/>
    <lineage>
        <taxon>Eukaryota</taxon>
        <taxon>Fungi</taxon>
        <taxon>Dikarya</taxon>
        <taxon>Basidiomycota</taxon>
        <taxon>Agaricomycotina</taxon>
        <taxon>Agaricomycetes</taxon>
        <taxon>Hymenochaetales</taxon>
        <taxon>Rickenellaceae</taxon>
        <taxon>Rickenella</taxon>
    </lineage>
</organism>
<dbReference type="STRING" id="50990.A0A4Y7QMS4"/>
<evidence type="ECO:0000313" key="7">
    <source>
        <dbReference type="EMBL" id="TDL28695.1"/>
    </source>
</evidence>
<keyword evidence="3" id="KW-0520">NAD</keyword>
<dbReference type="AlphaFoldDB" id="A0A4Y7QMS4"/>
<dbReference type="FunFam" id="3.40.50.720:FF:000203">
    <property type="entry name" value="D-3-phosphoglycerate dehydrogenase (SerA)"/>
    <property type="match status" value="1"/>
</dbReference>
<name>A0A4Y7QMS4_9AGAM</name>
<dbReference type="VEuPathDB" id="FungiDB:BD410DRAFT_781223"/>
<evidence type="ECO:0000313" key="8">
    <source>
        <dbReference type="Proteomes" id="UP000294933"/>
    </source>
</evidence>
<reference evidence="7 8" key="1">
    <citation type="submission" date="2018-06" db="EMBL/GenBank/DDBJ databases">
        <title>A transcriptomic atlas of mushroom development highlights an independent origin of complex multicellularity.</title>
        <authorList>
            <consortium name="DOE Joint Genome Institute"/>
            <person name="Krizsan K."/>
            <person name="Almasi E."/>
            <person name="Merenyi Z."/>
            <person name="Sahu N."/>
            <person name="Viragh M."/>
            <person name="Koszo T."/>
            <person name="Mondo S."/>
            <person name="Kiss B."/>
            <person name="Balint B."/>
            <person name="Kues U."/>
            <person name="Barry K."/>
            <person name="Hegedus J.C."/>
            <person name="Henrissat B."/>
            <person name="Johnson J."/>
            <person name="Lipzen A."/>
            <person name="Ohm R."/>
            <person name="Nagy I."/>
            <person name="Pangilinan J."/>
            <person name="Yan J."/>
            <person name="Xiong Y."/>
            <person name="Grigoriev I.V."/>
            <person name="Hibbett D.S."/>
            <person name="Nagy L.G."/>
        </authorList>
    </citation>
    <scope>NUCLEOTIDE SEQUENCE [LARGE SCALE GENOMIC DNA]</scope>
    <source>
        <strain evidence="7 8">SZMC22713</strain>
    </source>
</reference>
<dbReference type="SUPFAM" id="SSF52283">
    <property type="entry name" value="Formate/glycerate dehydrogenase catalytic domain-like"/>
    <property type="match status" value="1"/>
</dbReference>
<accession>A0A4Y7QMS4</accession>
<dbReference type="PANTHER" id="PTHR42789:SF1">
    <property type="entry name" value="D-ISOMER SPECIFIC 2-HYDROXYACID DEHYDROGENASE FAMILY PROTEIN (AFU_ORTHOLOGUE AFUA_6G10090)"/>
    <property type="match status" value="1"/>
</dbReference>
<dbReference type="Pfam" id="PF00389">
    <property type="entry name" value="2-Hacid_dh"/>
    <property type="match status" value="1"/>
</dbReference>
<evidence type="ECO:0000256" key="3">
    <source>
        <dbReference type="ARBA" id="ARBA00023027"/>
    </source>
</evidence>
<evidence type="ECO:0000259" key="5">
    <source>
        <dbReference type="Pfam" id="PF00389"/>
    </source>
</evidence>
<dbReference type="CDD" id="cd12169">
    <property type="entry name" value="PGDH_like_1"/>
    <property type="match status" value="1"/>
</dbReference>
<dbReference type="GO" id="GO:0016616">
    <property type="term" value="F:oxidoreductase activity, acting on the CH-OH group of donors, NAD or NADP as acceptor"/>
    <property type="evidence" value="ECO:0007669"/>
    <property type="project" value="InterPro"/>
</dbReference>
<comment type="similarity">
    <text evidence="1 4">Belongs to the D-isomer specific 2-hydroxyacid dehydrogenase family.</text>
</comment>
<proteinExistence type="inferred from homology"/>
<dbReference type="Gene3D" id="3.40.50.720">
    <property type="entry name" value="NAD(P)-binding Rossmann-like Domain"/>
    <property type="match status" value="2"/>
</dbReference>
<gene>
    <name evidence="7" type="ORF">BD410DRAFT_781223</name>
</gene>
<sequence length="326" mass="35799">MADLIRVAILDDYQHVAFAMADWSPVRDKLIIDVFDDTIHDEDALAKRLLPYTIICAMRERTKFSASLLDRLPNLKFIATTGRVNRGIDLEHAERRGVVVSGTGFGGNSTLEHIWALILATVRHIAIEDRNVKAGKALWQSHIPVGLSGKTLGLIGVGHLGSSTAKIAKAFNMQVVGWSPNLTQERADAAGVQFAASKEELIRSSDIVSIHMVLSPATRHMITAEDFSQMRQSAFFINTSRGPLVDEAALVDALTRKTISGAGLDVFDLEPLPSDHPLRRLGNVTLTPHTGYVSDDNYKAFWSHTVENIEAFLQGKPKRALSNSKL</sequence>
<dbReference type="EMBL" id="ML170157">
    <property type="protein sequence ID" value="TDL28695.1"/>
    <property type="molecule type" value="Genomic_DNA"/>
</dbReference>
<keyword evidence="2 4" id="KW-0560">Oxidoreductase</keyword>
<dbReference type="InterPro" id="IPR006140">
    <property type="entry name" value="D-isomer_DH_NAD-bd"/>
</dbReference>
<dbReference type="PANTHER" id="PTHR42789">
    <property type="entry name" value="D-ISOMER SPECIFIC 2-HYDROXYACID DEHYDROGENASE FAMILY PROTEIN (AFU_ORTHOLOGUE AFUA_6G10090)"/>
    <property type="match status" value="1"/>
</dbReference>
<dbReference type="InterPro" id="IPR006139">
    <property type="entry name" value="D-isomer_2_OHA_DH_cat_dom"/>
</dbReference>
<dbReference type="PROSITE" id="PS00671">
    <property type="entry name" value="D_2_HYDROXYACID_DH_3"/>
    <property type="match status" value="1"/>
</dbReference>
<dbReference type="OrthoDB" id="298012at2759"/>
<dbReference type="InterPro" id="IPR050857">
    <property type="entry name" value="D-2-hydroxyacid_DH"/>
</dbReference>
<feature type="domain" description="D-isomer specific 2-hydroxyacid dehydrogenase NAD-binding" evidence="6">
    <location>
        <begin position="116"/>
        <end position="291"/>
    </location>
</feature>
<evidence type="ECO:0000256" key="2">
    <source>
        <dbReference type="ARBA" id="ARBA00023002"/>
    </source>
</evidence>
<dbReference type="SUPFAM" id="SSF51735">
    <property type="entry name" value="NAD(P)-binding Rossmann-fold domains"/>
    <property type="match status" value="1"/>
</dbReference>
<dbReference type="Pfam" id="PF02826">
    <property type="entry name" value="2-Hacid_dh_C"/>
    <property type="match status" value="1"/>
</dbReference>
<feature type="domain" description="D-isomer specific 2-hydroxyacid dehydrogenase catalytic" evidence="5">
    <location>
        <begin position="27"/>
        <end position="320"/>
    </location>
</feature>
<evidence type="ECO:0000256" key="4">
    <source>
        <dbReference type="RuleBase" id="RU003719"/>
    </source>
</evidence>
<dbReference type="InterPro" id="IPR029753">
    <property type="entry name" value="D-isomer_DH_CS"/>
</dbReference>
<keyword evidence="8" id="KW-1185">Reference proteome</keyword>